<dbReference type="AlphaFoldDB" id="A0AAV6Q1X1"/>
<dbReference type="PANTHER" id="PTHR36688">
    <property type="entry name" value="ENDO/EXONUCLEASE/PHOSPHATASE DOMAIN-CONTAINING PROTEIN"/>
    <property type="match status" value="1"/>
</dbReference>
<proteinExistence type="predicted"/>
<keyword evidence="2" id="KW-1185">Reference proteome</keyword>
<protein>
    <submittedName>
        <fullName evidence="1">Uncharacterized protein</fullName>
    </submittedName>
</protein>
<sequence length="168" mass="18675">MLNSAAKASIPQGRRKSYIPCWDSECDAAFQAYNTASIKEKPSKSDHLMHMLEEKRQARWEEIVTSIDFTHSSRKAWSTINHLSGQSSKPKPCLVTANSITSVLVENGKWRDKNIDSKRHTYEVNRGIREATASQPASSGLSGPVTLEQLMDAILCLKNSKAPGIRAF</sequence>
<comment type="caution">
    <text evidence="1">The sequence shown here is derived from an EMBL/GenBank/DDBJ whole genome shotgun (WGS) entry which is preliminary data.</text>
</comment>
<reference evidence="1 2" key="1">
    <citation type="journal article" date="2021" name="Sci. Rep.">
        <title>Chromosome anchoring in Senegalese sole (Solea senegalensis) reveals sex-associated markers and genome rearrangements in flatfish.</title>
        <authorList>
            <person name="Guerrero-Cozar I."/>
            <person name="Gomez-Garrido J."/>
            <person name="Berbel C."/>
            <person name="Martinez-Blanch J.F."/>
            <person name="Alioto T."/>
            <person name="Claros M.G."/>
            <person name="Gagnaire P.A."/>
            <person name="Manchado M."/>
        </authorList>
    </citation>
    <scope>NUCLEOTIDE SEQUENCE [LARGE SCALE GENOMIC DNA]</scope>
    <source>
        <strain evidence="1">Sse05_10M</strain>
    </source>
</reference>
<accession>A0AAV6Q1X1</accession>
<gene>
    <name evidence="1" type="ORF">JOB18_048046</name>
</gene>
<dbReference type="PANTHER" id="PTHR36688:SF1">
    <property type="entry name" value="ENDONUCLEASE_EXONUCLEASE_PHOSPHATASE DOMAIN-CONTAINING PROTEIN"/>
    <property type="match status" value="1"/>
</dbReference>
<evidence type="ECO:0000313" key="2">
    <source>
        <dbReference type="Proteomes" id="UP000693946"/>
    </source>
</evidence>
<evidence type="ECO:0000313" key="1">
    <source>
        <dbReference type="EMBL" id="KAG7480315.1"/>
    </source>
</evidence>
<organism evidence="1 2">
    <name type="scientific">Solea senegalensis</name>
    <name type="common">Senegalese sole</name>
    <dbReference type="NCBI Taxonomy" id="28829"/>
    <lineage>
        <taxon>Eukaryota</taxon>
        <taxon>Metazoa</taxon>
        <taxon>Chordata</taxon>
        <taxon>Craniata</taxon>
        <taxon>Vertebrata</taxon>
        <taxon>Euteleostomi</taxon>
        <taxon>Actinopterygii</taxon>
        <taxon>Neopterygii</taxon>
        <taxon>Teleostei</taxon>
        <taxon>Neoteleostei</taxon>
        <taxon>Acanthomorphata</taxon>
        <taxon>Carangaria</taxon>
        <taxon>Pleuronectiformes</taxon>
        <taxon>Pleuronectoidei</taxon>
        <taxon>Soleidae</taxon>
        <taxon>Solea</taxon>
    </lineage>
</organism>
<name>A0AAV6Q1X1_SOLSE</name>
<dbReference type="EMBL" id="JAGKHQ010000020">
    <property type="protein sequence ID" value="KAG7480315.1"/>
    <property type="molecule type" value="Genomic_DNA"/>
</dbReference>
<dbReference type="Proteomes" id="UP000693946">
    <property type="component" value="Linkage Group LG8"/>
</dbReference>
<dbReference type="InterPro" id="IPR052560">
    <property type="entry name" value="RdDP_mobile_element"/>
</dbReference>